<evidence type="ECO:0000256" key="1">
    <source>
        <dbReference type="ARBA" id="ARBA00023015"/>
    </source>
</evidence>
<dbReference type="InterPro" id="IPR000524">
    <property type="entry name" value="Tscrpt_reg_HTH_GntR"/>
</dbReference>
<dbReference type="STRING" id="935700.jaqu_30650"/>
<evidence type="ECO:0000259" key="4">
    <source>
        <dbReference type="PROSITE" id="PS50949"/>
    </source>
</evidence>
<dbReference type="SMART" id="SM00345">
    <property type="entry name" value="HTH_GNTR"/>
    <property type="match status" value="1"/>
</dbReference>
<keyword evidence="6" id="KW-1185">Reference proteome</keyword>
<dbReference type="InterPro" id="IPR036388">
    <property type="entry name" value="WH-like_DNA-bd_sf"/>
</dbReference>
<keyword evidence="3" id="KW-0804">Transcription</keyword>
<dbReference type="SMART" id="SM00895">
    <property type="entry name" value="FCD"/>
    <property type="match status" value="1"/>
</dbReference>
<dbReference type="InterPro" id="IPR011711">
    <property type="entry name" value="GntR_C"/>
</dbReference>
<comment type="caution">
    <text evidence="5">The sequence shown here is derived from an EMBL/GenBank/DDBJ whole genome shotgun (WGS) entry which is preliminary data.</text>
</comment>
<dbReference type="PANTHER" id="PTHR43537">
    <property type="entry name" value="TRANSCRIPTIONAL REGULATOR, GNTR FAMILY"/>
    <property type="match status" value="1"/>
</dbReference>
<dbReference type="Pfam" id="PF00392">
    <property type="entry name" value="GntR"/>
    <property type="match status" value="1"/>
</dbReference>
<keyword evidence="2" id="KW-0238">DNA-binding</keyword>
<organism evidence="5 6">
    <name type="scientific">Jannaschia aquimarina</name>
    <dbReference type="NCBI Taxonomy" id="935700"/>
    <lineage>
        <taxon>Bacteria</taxon>
        <taxon>Pseudomonadati</taxon>
        <taxon>Pseudomonadota</taxon>
        <taxon>Alphaproteobacteria</taxon>
        <taxon>Rhodobacterales</taxon>
        <taxon>Roseobacteraceae</taxon>
        <taxon>Jannaschia</taxon>
    </lineage>
</organism>
<dbReference type="InterPro" id="IPR036390">
    <property type="entry name" value="WH_DNA-bd_sf"/>
</dbReference>
<dbReference type="GO" id="GO:0003677">
    <property type="term" value="F:DNA binding"/>
    <property type="evidence" value="ECO:0007669"/>
    <property type="project" value="UniProtKB-KW"/>
</dbReference>
<dbReference type="Pfam" id="PF07729">
    <property type="entry name" value="FCD"/>
    <property type="match status" value="1"/>
</dbReference>
<dbReference type="EMBL" id="JYFE01000055">
    <property type="protein sequence ID" value="KIT15242.1"/>
    <property type="molecule type" value="Genomic_DNA"/>
</dbReference>
<proteinExistence type="predicted"/>
<gene>
    <name evidence="5" type="primary">csiR</name>
    <name evidence="5" type="ORF">jaqu_30650</name>
</gene>
<name>A0A0D1CKG9_9RHOB</name>
<dbReference type="AlphaFoldDB" id="A0A0D1CKG9"/>
<evidence type="ECO:0000313" key="6">
    <source>
        <dbReference type="Proteomes" id="UP000032232"/>
    </source>
</evidence>
<evidence type="ECO:0000256" key="3">
    <source>
        <dbReference type="ARBA" id="ARBA00023163"/>
    </source>
</evidence>
<protein>
    <submittedName>
        <fullName evidence="5">CsiR protein</fullName>
    </submittedName>
</protein>
<feature type="domain" description="HTH gntR-type" evidence="4">
    <location>
        <begin position="10"/>
        <end position="77"/>
    </location>
</feature>
<accession>A0A0D1CKG9</accession>
<dbReference type="PATRIC" id="fig|935700.4.peg.3166"/>
<sequence>MTEDLRAAGRLDTPAIYNDLERKLVTGVFAAGTKLKPGELQSVYGCSANTVRDVLLQLSKGGLVEFEMQRGFRASPSTSARRRDVADFRIMLEQEGAVRSMERGGIDWESRLSAAHYRLSHIESQIARQGMAEHLIGLWSDAERNFHETLISECGSPLLIEAFTRTYLQFRQQINAQQPDLGAGDVGWIIEEHQAILAAAVGGVASDLRDAIRAHLDRHL</sequence>
<dbReference type="RefSeq" id="WP_043919844.1">
    <property type="nucleotide sequence ID" value="NZ_FZPF01000011.1"/>
</dbReference>
<dbReference type="PANTHER" id="PTHR43537:SF24">
    <property type="entry name" value="GLUCONATE OPERON TRANSCRIPTIONAL REPRESSOR"/>
    <property type="match status" value="1"/>
</dbReference>
<evidence type="ECO:0000313" key="5">
    <source>
        <dbReference type="EMBL" id="KIT15242.1"/>
    </source>
</evidence>
<dbReference type="GO" id="GO:0003700">
    <property type="term" value="F:DNA-binding transcription factor activity"/>
    <property type="evidence" value="ECO:0007669"/>
    <property type="project" value="InterPro"/>
</dbReference>
<evidence type="ECO:0000256" key="2">
    <source>
        <dbReference type="ARBA" id="ARBA00023125"/>
    </source>
</evidence>
<dbReference type="Gene3D" id="1.10.10.10">
    <property type="entry name" value="Winged helix-like DNA-binding domain superfamily/Winged helix DNA-binding domain"/>
    <property type="match status" value="1"/>
</dbReference>
<dbReference type="Proteomes" id="UP000032232">
    <property type="component" value="Unassembled WGS sequence"/>
</dbReference>
<dbReference type="PROSITE" id="PS50949">
    <property type="entry name" value="HTH_GNTR"/>
    <property type="match status" value="1"/>
</dbReference>
<dbReference type="Gene3D" id="1.20.120.530">
    <property type="entry name" value="GntR ligand-binding domain-like"/>
    <property type="match status" value="1"/>
</dbReference>
<dbReference type="OrthoDB" id="8638122at2"/>
<dbReference type="SUPFAM" id="SSF48008">
    <property type="entry name" value="GntR ligand-binding domain-like"/>
    <property type="match status" value="1"/>
</dbReference>
<dbReference type="InterPro" id="IPR008920">
    <property type="entry name" value="TF_FadR/GntR_C"/>
</dbReference>
<keyword evidence="1" id="KW-0805">Transcription regulation</keyword>
<dbReference type="SUPFAM" id="SSF46785">
    <property type="entry name" value="Winged helix' DNA-binding domain"/>
    <property type="match status" value="1"/>
</dbReference>
<reference evidence="5 6" key="1">
    <citation type="submission" date="2015-02" db="EMBL/GenBank/DDBJ databases">
        <title>Genome Sequence of Jannaschia aquimarina DSM28248, a member of the Roseobacter clade.</title>
        <authorList>
            <person name="Voget S."/>
            <person name="Daniel R."/>
        </authorList>
    </citation>
    <scope>NUCLEOTIDE SEQUENCE [LARGE SCALE GENOMIC DNA]</scope>
    <source>
        <strain evidence="5 6">GSW-M26</strain>
    </source>
</reference>